<dbReference type="InterPro" id="IPR045633">
    <property type="entry name" value="DUF6414"/>
</dbReference>
<protein>
    <submittedName>
        <fullName evidence="1">Uncharacterized protein</fullName>
    </submittedName>
</protein>
<dbReference type="RefSeq" id="WP_016096835.1">
    <property type="nucleotide sequence ID" value="NZ_KB976148.1"/>
</dbReference>
<evidence type="ECO:0000313" key="2">
    <source>
        <dbReference type="Proteomes" id="UP000014003"/>
    </source>
</evidence>
<dbReference type="PATRIC" id="fig|1053205.3.peg.4874"/>
<sequence>MIIKVVYFDESSAADFLQMYYGGSLVVTDEGTGKYSIGFKGKASGEIGANTSFLSLLKAKISMSASGEMANSKDSLLKTTITNTILTDFVNLSGEDSETNIEIFNGFKVKVPNESITFAKMYTPFIKMLKEGSKFTEGLADYNYLELDEILQHAKGYYELLATNGERKVIFRFNINTLRNGYNLTDLPKMNLTYYGIEVGACREEDLLFENEFSMNKSESRETVSIEEIYNGLKNEEPDLLKIYDIVLAGIAGVKE</sequence>
<dbReference type="Pfam" id="PF19952">
    <property type="entry name" value="DUF6414"/>
    <property type="match status" value="1"/>
</dbReference>
<reference evidence="1 2" key="1">
    <citation type="submission" date="2012-12" db="EMBL/GenBank/DDBJ databases">
        <title>The Genome Sequence of Bacillus cereus HuA3-9.</title>
        <authorList>
            <consortium name="The Broad Institute Genome Sequencing Platform"/>
            <consortium name="The Broad Institute Genome Sequencing Center for Infectious Disease"/>
            <person name="Feldgarden M."/>
            <person name="Van der Auwera G.A."/>
            <person name="Mahillon J."/>
            <person name="Duprez V."/>
            <person name="Timmery S."/>
            <person name="Mattelet C."/>
            <person name="Dierick K."/>
            <person name="Sun M."/>
            <person name="Yu Z."/>
            <person name="Zhu L."/>
            <person name="Hu X."/>
            <person name="Shank E.B."/>
            <person name="Swiecicka I."/>
            <person name="Hansen B.M."/>
            <person name="Andrup L."/>
            <person name="Walker B."/>
            <person name="Young S.K."/>
            <person name="Zeng Q."/>
            <person name="Gargeya S."/>
            <person name="Fitzgerald M."/>
            <person name="Haas B."/>
            <person name="Abouelleil A."/>
            <person name="Alvarado L."/>
            <person name="Arachchi H.M."/>
            <person name="Berlin A.M."/>
            <person name="Chapman S.B."/>
            <person name="Dewar J."/>
            <person name="Goldberg J."/>
            <person name="Griggs A."/>
            <person name="Gujja S."/>
            <person name="Hansen M."/>
            <person name="Howarth C."/>
            <person name="Imamovic A."/>
            <person name="Larimer J."/>
            <person name="McCowan C."/>
            <person name="Murphy C."/>
            <person name="Neiman D."/>
            <person name="Pearson M."/>
            <person name="Priest M."/>
            <person name="Roberts A."/>
            <person name="Saif S."/>
            <person name="Shea T."/>
            <person name="Sisk P."/>
            <person name="Sykes S."/>
            <person name="Wortman J."/>
            <person name="Nusbaum C."/>
            <person name="Birren B."/>
        </authorList>
    </citation>
    <scope>NUCLEOTIDE SEQUENCE [LARGE SCALE GENOMIC DNA]</scope>
    <source>
        <strain evidence="1 2">HuA3-9</strain>
    </source>
</reference>
<gene>
    <name evidence="1" type="ORF">IGA_04820</name>
</gene>
<dbReference type="EMBL" id="AHDZ01000047">
    <property type="protein sequence ID" value="EOO12806.1"/>
    <property type="molecule type" value="Genomic_DNA"/>
</dbReference>
<dbReference type="HOGENOM" id="CLU_088887_0_0_9"/>
<comment type="caution">
    <text evidence="1">The sequence shown here is derived from an EMBL/GenBank/DDBJ whole genome shotgun (WGS) entry which is preliminary data.</text>
</comment>
<name>R8CMI9_BACCE</name>
<evidence type="ECO:0000313" key="1">
    <source>
        <dbReference type="EMBL" id="EOO12806.1"/>
    </source>
</evidence>
<dbReference type="Proteomes" id="UP000014003">
    <property type="component" value="Unassembled WGS sequence"/>
</dbReference>
<dbReference type="AlphaFoldDB" id="R8CMI9"/>
<accession>R8CMI9</accession>
<proteinExistence type="predicted"/>
<organism evidence="1 2">
    <name type="scientific">Bacillus cereus HuA3-9</name>
    <dbReference type="NCBI Taxonomy" id="1053205"/>
    <lineage>
        <taxon>Bacteria</taxon>
        <taxon>Bacillati</taxon>
        <taxon>Bacillota</taxon>
        <taxon>Bacilli</taxon>
        <taxon>Bacillales</taxon>
        <taxon>Bacillaceae</taxon>
        <taxon>Bacillus</taxon>
        <taxon>Bacillus cereus group</taxon>
    </lineage>
</organism>